<reference evidence="3" key="1">
    <citation type="submission" date="2016-11" db="UniProtKB">
        <authorList>
            <consortium name="WormBaseParasite"/>
        </authorList>
    </citation>
    <scope>IDENTIFICATION</scope>
</reference>
<feature type="compositionally biased region" description="Basic and acidic residues" evidence="1">
    <location>
        <begin position="156"/>
        <end position="166"/>
    </location>
</feature>
<dbReference type="AlphaFoldDB" id="A0A1I7ZIU4"/>
<dbReference type="Proteomes" id="UP000095287">
    <property type="component" value="Unplaced"/>
</dbReference>
<protein>
    <submittedName>
        <fullName evidence="3">HTH OST-type domain-containing protein</fullName>
    </submittedName>
</protein>
<evidence type="ECO:0000313" key="2">
    <source>
        <dbReference type="Proteomes" id="UP000095287"/>
    </source>
</evidence>
<sequence>MQCRQAYTENDDELMWKFLVHKSRSRVGDPIQPMGIAIWKEYVDEYRDCGRSYSSLQSHFRRHLLDNIERANLPLKDLLFLIRHLGRPLQRHQKTFIEKKFGCNLLVDQKGLPRMEVVWVTDDRAEDGGAFVPVEEHRTADPPPPQEDDDGWMDAPLRRGSPERNEIIVPLVQRRQSRDAVGTGNRTSEEVMEEEGSPHEDARERSISPSPHEDVTPKRLLKLEPRALSANI</sequence>
<feature type="compositionally biased region" description="Basic and acidic residues" evidence="1">
    <location>
        <begin position="196"/>
        <end position="225"/>
    </location>
</feature>
<proteinExistence type="predicted"/>
<dbReference type="PANTHER" id="PTHR38627">
    <property type="entry name" value="GA BINDING AND ACTIVATING AND SPK (SPK) DOMAIN CONTAINING-RELATED"/>
    <property type="match status" value="1"/>
</dbReference>
<keyword evidence="2" id="KW-1185">Reference proteome</keyword>
<organism evidence="2 3">
    <name type="scientific">Steinernema glaseri</name>
    <dbReference type="NCBI Taxonomy" id="37863"/>
    <lineage>
        <taxon>Eukaryota</taxon>
        <taxon>Metazoa</taxon>
        <taxon>Ecdysozoa</taxon>
        <taxon>Nematoda</taxon>
        <taxon>Chromadorea</taxon>
        <taxon>Rhabditida</taxon>
        <taxon>Tylenchina</taxon>
        <taxon>Panagrolaimomorpha</taxon>
        <taxon>Strongyloidoidea</taxon>
        <taxon>Steinernematidae</taxon>
        <taxon>Steinernema</taxon>
    </lineage>
</organism>
<evidence type="ECO:0000313" key="3">
    <source>
        <dbReference type="WBParaSite" id="L893_g26733.t1"/>
    </source>
</evidence>
<dbReference type="InterPro" id="IPR053367">
    <property type="entry name" value="G-alpha_activating_GEF"/>
</dbReference>
<accession>A0A1I7ZIU4</accession>
<dbReference type="PANTHER" id="PTHR38627:SF2">
    <property type="entry name" value="DOUBLE-STRAND TELOMERIC DNA-BINDING PROTEINS 1-RELATED"/>
    <property type="match status" value="1"/>
</dbReference>
<evidence type="ECO:0000256" key="1">
    <source>
        <dbReference type="SAM" id="MobiDB-lite"/>
    </source>
</evidence>
<dbReference type="Gene3D" id="1.10.10.60">
    <property type="entry name" value="Homeodomain-like"/>
    <property type="match status" value="1"/>
</dbReference>
<dbReference type="WBParaSite" id="L893_g26733.t1">
    <property type="protein sequence ID" value="L893_g26733.t1"/>
    <property type="gene ID" value="L893_g26733"/>
</dbReference>
<feature type="region of interest" description="Disordered" evidence="1">
    <location>
        <begin position="131"/>
        <end position="232"/>
    </location>
</feature>
<name>A0A1I7ZIU4_9BILA</name>